<proteinExistence type="predicted"/>
<name>A0AB35IP45_9FIRM</name>
<evidence type="ECO:0000313" key="2">
    <source>
        <dbReference type="EMBL" id="MDB7084955.1"/>
    </source>
</evidence>
<keyword evidence="1" id="KW-0175">Coiled coil</keyword>
<feature type="coiled-coil region" evidence="1">
    <location>
        <begin position="44"/>
        <end position="99"/>
    </location>
</feature>
<reference evidence="2" key="1">
    <citation type="submission" date="2023-01" db="EMBL/GenBank/DDBJ databases">
        <title>Human gut microbiome strain richness.</title>
        <authorList>
            <person name="Chen-Liaw A."/>
        </authorList>
    </citation>
    <scope>NUCLEOTIDE SEQUENCE</scope>
    <source>
        <strain evidence="2">1001217st2_G6_1001217B_191108</strain>
    </source>
</reference>
<dbReference type="Proteomes" id="UP001211987">
    <property type="component" value="Unassembled WGS sequence"/>
</dbReference>
<sequence length="111" mass="12430">MAIVLKGNRQLTIEEHKVEDYVAQGYDYIDKCGNVLTKGDPITLTDYKREYAALKKEVKTKDSTLQEALNKVKTLESSVADKEAEIETLNAKIAEFEKNQSTSKNSKSASK</sequence>
<dbReference type="EMBL" id="JAQLKE010000027">
    <property type="protein sequence ID" value="MDB7084955.1"/>
    <property type="molecule type" value="Genomic_DNA"/>
</dbReference>
<evidence type="ECO:0008006" key="4">
    <source>
        <dbReference type="Google" id="ProtNLM"/>
    </source>
</evidence>
<accession>A0AB35IP45</accession>
<comment type="caution">
    <text evidence="2">The sequence shown here is derived from an EMBL/GenBank/DDBJ whole genome shotgun (WGS) entry which is preliminary data.</text>
</comment>
<evidence type="ECO:0000256" key="1">
    <source>
        <dbReference type="SAM" id="Coils"/>
    </source>
</evidence>
<evidence type="ECO:0000313" key="3">
    <source>
        <dbReference type="Proteomes" id="UP001211987"/>
    </source>
</evidence>
<gene>
    <name evidence="2" type="ORF">PM738_14190</name>
</gene>
<organism evidence="2 3">
    <name type="scientific">Thomasclavelia ramosa</name>
    <dbReference type="NCBI Taxonomy" id="1547"/>
    <lineage>
        <taxon>Bacteria</taxon>
        <taxon>Bacillati</taxon>
        <taxon>Bacillota</taxon>
        <taxon>Erysipelotrichia</taxon>
        <taxon>Erysipelotrichales</taxon>
        <taxon>Coprobacillaceae</taxon>
        <taxon>Thomasclavelia</taxon>
    </lineage>
</organism>
<dbReference type="Gene3D" id="1.10.287.1490">
    <property type="match status" value="1"/>
</dbReference>
<dbReference type="RefSeq" id="WP_118143933.1">
    <property type="nucleotide sequence ID" value="NZ_CAXMZC010000001.1"/>
</dbReference>
<dbReference type="AlphaFoldDB" id="A0AB35IP45"/>
<protein>
    <recommendedName>
        <fullName evidence="4">Phage protein</fullName>
    </recommendedName>
</protein>